<gene>
    <name evidence="3" type="ORF">MTR64_12770</name>
</gene>
<dbReference type="Proteomes" id="UP001162880">
    <property type="component" value="Unassembled WGS sequence"/>
</dbReference>
<dbReference type="EMBL" id="JALHLE010000019">
    <property type="protein sequence ID" value="MCJ2179442.1"/>
    <property type="molecule type" value="Genomic_DNA"/>
</dbReference>
<protein>
    <submittedName>
        <fullName evidence="3">Beta-lactamase family protein</fullName>
    </submittedName>
</protein>
<dbReference type="SUPFAM" id="SSF56601">
    <property type="entry name" value="beta-lactamase/transpeptidase-like"/>
    <property type="match status" value="1"/>
</dbReference>
<organism evidence="3 4">
    <name type="scientific">Novosphingobium album</name>
    <name type="common">ex Hu et al. 2023</name>
    <dbReference type="NCBI Taxonomy" id="2930093"/>
    <lineage>
        <taxon>Bacteria</taxon>
        <taxon>Pseudomonadati</taxon>
        <taxon>Pseudomonadota</taxon>
        <taxon>Alphaproteobacteria</taxon>
        <taxon>Sphingomonadales</taxon>
        <taxon>Sphingomonadaceae</taxon>
        <taxon>Novosphingobium</taxon>
    </lineage>
</organism>
<dbReference type="InterPro" id="IPR050789">
    <property type="entry name" value="Diverse_Enzym_Activities"/>
</dbReference>
<comment type="caution">
    <text evidence="3">The sequence shown here is derived from an EMBL/GenBank/DDBJ whole genome shotgun (WGS) entry which is preliminary data.</text>
</comment>
<dbReference type="InterPro" id="IPR001466">
    <property type="entry name" value="Beta-lactam-related"/>
</dbReference>
<evidence type="ECO:0000313" key="4">
    <source>
        <dbReference type="Proteomes" id="UP001162880"/>
    </source>
</evidence>
<feature type="chain" id="PRO_5045326103" evidence="1">
    <location>
        <begin position="21"/>
        <end position="424"/>
    </location>
</feature>
<reference evidence="3" key="1">
    <citation type="submission" date="2022-03" db="EMBL/GenBank/DDBJ databases">
        <title>Identification of a novel bacterium isolated from mangrove sediments.</title>
        <authorList>
            <person name="Pan X."/>
        </authorList>
    </citation>
    <scope>NUCLEOTIDE SEQUENCE</scope>
    <source>
        <strain evidence="3">B2580</strain>
    </source>
</reference>
<sequence length="424" mass="45164">MRTALRLAAAAMLLSATVPAATQAEPAATHAAQTLKAELDAMVAAGELPNALVLIEQDGKPLIEVSTGYSDIAKRTPVTRDAIFRLYSMSKPITTVAILQLAERGLLSLDAPVGTYLPELAGLRVWDNSQDEPVRTVPADRPVTILDLLTHTSGITYEFMGDTPVHRYYRAHGVGRVTLASSGQPQEAPAASLGELVSRLGKAPLLHQPGKRFSYGFSTTVLGAVIEKVSGETLDAYFQTHIFAPLEMKDTTFVVSDAQAARLVVEYSASAQGLEAVDQPETSEYRDPSRLRDGGGALAGTLEDYRHFAEMLANRGIWHGRRVVSAASVDAMFSPRLRTGGGPDLDIPFGLGLGIGDAGTEARGGVPVGAGSWSGSANSYFFADPVHKVVAIVMTNELTPGPFMTRTWKLRAALDRAALAVVKR</sequence>
<name>A0ABT0B305_9SPHN</name>
<evidence type="ECO:0000256" key="1">
    <source>
        <dbReference type="SAM" id="SignalP"/>
    </source>
</evidence>
<feature type="domain" description="Beta-lactamase-related" evidence="2">
    <location>
        <begin position="39"/>
        <end position="413"/>
    </location>
</feature>
<evidence type="ECO:0000259" key="2">
    <source>
        <dbReference type="Pfam" id="PF00144"/>
    </source>
</evidence>
<dbReference type="Gene3D" id="3.40.710.10">
    <property type="entry name" value="DD-peptidase/beta-lactamase superfamily"/>
    <property type="match status" value="1"/>
</dbReference>
<proteinExistence type="predicted"/>
<evidence type="ECO:0000313" key="3">
    <source>
        <dbReference type="EMBL" id="MCJ2179442.1"/>
    </source>
</evidence>
<keyword evidence="1" id="KW-0732">Signal</keyword>
<dbReference type="Pfam" id="PF00144">
    <property type="entry name" value="Beta-lactamase"/>
    <property type="match status" value="1"/>
</dbReference>
<dbReference type="InterPro" id="IPR012338">
    <property type="entry name" value="Beta-lactam/transpept-like"/>
</dbReference>
<dbReference type="PANTHER" id="PTHR43283:SF3">
    <property type="entry name" value="BETA-LACTAMASE FAMILY PROTEIN (AFU_ORTHOLOGUE AFUA_5G07500)"/>
    <property type="match status" value="1"/>
</dbReference>
<accession>A0ABT0B305</accession>
<dbReference type="PANTHER" id="PTHR43283">
    <property type="entry name" value="BETA-LACTAMASE-RELATED"/>
    <property type="match status" value="1"/>
</dbReference>
<feature type="signal peptide" evidence="1">
    <location>
        <begin position="1"/>
        <end position="20"/>
    </location>
</feature>
<keyword evidence="4" id="KW-1185">Reference proteome</keyword>